<evidence type="ECO:0000259" key="1">
    <source>
        <dbReference type="Pfam" id="PF03235"/>
    </source>
</evidence>
<name>A0A495JUM9_9ACTN</name>
<proteinExistence type="predicted"/>
<dbReference type="Pfam" id="PF03235">
    <property type="entry name" value="GmrSD_N"/>
    <property type="match status" value="1"/>
</dbReference>
<dbReference type="EMBL" id="RBKT01000001">
    <property type="protein sequence ID" value="RKR92717.1"/>
    <property type="molecule type" value="Genomic_DNA"/>
</dbReference>
<keyword evidence="3" id="KW-1185">Reference proteome</keyword>
<dbReference type="RefSeq" id="WP_170208810.1">
    <property type="nucleotide sequence ID" value="NZ_RBKT01000001.1"/>
</dbReference>
<dbReference type="Proteomes" id="UP000277671">
    <property type="component" value="Unassembled WGS sequence"/>
</dbReference>
<feature type="domain" description="GmrSD restriction endonucleases N-terminal" evidence="1">
    <location>
        <begin position="31"/>
        <end position="109"/>
    </location>
</feature>
<dbReference type="AlphaFoldDB" id="A0A495JUM9"/>
<protein>
    <submittedName>
        <fullName evidence="2">Uncharacterized protein DUF262</fullName>
    </submittedName>
</protein>
<dbReference type="PANTHER" id="PTHR39639:SF1">
    <property type="entry name" value="DUF262 DOMAIN-CONTAINING PROTEIN"/>
    <property type="match status" value="1"/>
</dbReference>
<gene>
    <name evidence="2" type="ORF">BDK92_7195</name>
</gene>
<accession>A0A495JUM9</accession>
<dbReference type="InterPro" id="IPR004919">
    <property type="entry name" value="GmrSD_N"/>
</dbReference>
<sequence length="196" mass="21701">MTRQTTAPLTHLSLNVTNRFADFFVRNVERGNILLDAPYQRGSVWSESQRMGLVRSWLMGLPIPAVVINDRTSPDWARANPQDREGTGYVYAVIDGKQRILTAVAWFGGELRVPASWFPAKHVATTEDTDDGPHVRFTGLTEVGRRFAENRCVLPCAEGRLASVEQEAEVYLLVNGGGTPQTTTDMANARRVAEGK</sequence>
<comment type="caution">
    <text evidence="2">The sequence shown here is derived from an EMBL/GenBank/DDBJ whole genome shotgun (WGS) entry which is preliminary data.</text>
</comment>
<organism evidence="2 3">
    <name type="scientific">Micromonospora pisi</name>
    <dbReference type="NCBI Taxonomy" id="589240"/>
    <lineage>
        <taxon>Bacteria</taxon>
        <taxon>Bacillati</taxon>
        <taxon>Actinomycetota</taxon>
        <taxon>Actinomycetes</taxon>
        <taxon>Micromonosporales</taxon>
        <taxon>Micromonosporaceae</taxon>
        <taxon>Micromonospora</taxon>
    </lineage>
</organism>
<reference evidence="2 3" key="1">
    <citation type="submission" date="2018-10" db="EMBL/GenBank/DDBJ databases">
        <title>Sequencing the genomes of 1000 actinobacteria strains.</title>
        <authorList>
            <person name="Klenk H.-P."/>
        </authorList>
    </citation>
    <scope>NUCLEOTIDE SEQUENCE [LARGE SCALE GENOMIC DNA]</scope>
    <source>
        <strain evidence="2 3">DSM 45175</strain>
    </source>
</reference>
<evidence type="ECO:0000313" key="2">
    <source>
        <dbReference type="EMBL" id="RKR92717.1"/>
    </source>
</evidence>
<evidence type="ECO:0000313" key="3">
    <source>
        <dbReference type="Proteomes" id="UP000277671"/>
    </source>
</evidence>
<dbReference type="PANTHER" id="PTHR39639">
    <property type="entry name" value="CHROMOSOME 16, WHOLE GENOME SHOTGUN SEQUENCE"/>
    <property type="match status" value="1"/>
</dbReference>